<evidence type="ECO:0000256" key="1">
    <source>
        <dbReference type="ARBA" id="ARBA00010143"/>
    </source>
</evidence>
<keyword evidence="3" id="KW-0677">Repeat</keyword>
<keyword evidence="5" id="KW-0539">Nucleus</keyword>
<evidence type="ECO:0000313" key="7">
    <source>
        <dbReference type="EMBL" id="TYJ55292.1"/>
    </source>
</evidence>
<keyword evidence="6" id="KW-0175">Coiled coil</keyword>
<keyword evidence="8" id="KW-1185">Reference proteome</keyword>
<dbReference type="GO" id="GO:0120330">
    <property type="term" value="C:rixosome complex"/>
    <property type="evidence" value="ECO:0007669"/>
    <property type="project" value="UniProtKB-UniRule"/>
</dbReference>
<dbReference type="PROSITE" id="PS50082">
    <property type="entry name" value="WD_REPEATS_2"/>
    <property type="match status" value="1"/>
</dbReference>
<reference evidence="7 8" key="1">
    <citation type="submission" date="2017-05" db="EMBL/GenBank/DDBJ databases">
        <title>The Genome Sequence of Tsuchiyaea wingfieldii DSM 27421.</title>
        <authorList>
            <person name="Cuomo C."/>
            <person name="Passer A."/>
            <person name="Billmyre B."/>
            <person name="Heitman J."/>
        </authorList>
    </citation>
    <scope>NUCLEOTIDE SEQUENCE [LARGE SCALE GENOMIC DNA]</scope>
    <source>
        <strain evidence="7 8">DSM 27421</strain>
    </source>
</reference>
<dbReference type="AlphaFoldDB" id="A0A5D3AWP9"/>
<feature type="repeat" description="WD" evidence="4">
    <location>
        <begin position="121"/>
        <end position="152"/>
    </location>
</feature>
<protein>
    <recommendedName>
        <fullName evidence="5">Pre-rRNA-processing protein IPI3</fullName>
    </recommendedName>
</protein>
<evidence type="ECO:0000256" key="6">
    <source>
        <dbReference type="SAM" id="Coils"/>
    </source>
</evidence>
<dbReference type="Pfam" id="PF00400">
    <property type="entry name" value="WD40"/>
    <property type="match status" value="3"/>
</dbReference>
<dbReference type="Gene3D" id="2.130.10.10">
    <property type="entry name" value="YVTN repeat-like/Quinoprotein amine dehydrogenase"/>
    <property type="match status" value="2"/>
</dbReference>
<accession>A0A5D3AWP9</accession>
<comment type="similarity">
    <text evidence="1 5">Belongs to the WD repeat IPI3/WDR18 family.</text>
</comment>
<organism evidence="7 8">
    <name type="scientific">Cryptococcus floricola</name>
    <dbReference type="NCBI Taxonomy" id="2591691"/>
    <lineage>
        <taxon>Eukaryota</taxon>
        <taxon>Fungi</taxon>
        <taxon>Dikarya</taxon>
        <taxon>Basidiomycota</taxon>
        <taxon>Agaricomycotina</taxon>
        <taxon>Tremellomycetes</taxon>
        <taxon>Tremellales</taxon>
        <taxon>Cryptococcaceae</taxon>
        <taxon>Cryptococcus</taxon>
    </lineage>
</organism>
<sequence>MSPQELVLSSPQSASTAAIHLHDLLSSAPVHQFKSSTSAQHSVAHVQSQNGQGGAIFAVQHDKALLNVWAWQKDQMHLKLHLPEKMTAFTVSPNGHWAAGGSPNGHIYLWEIASGLLLSSHTAHYRAITSLTFTPDSRLLLSTSLDSSSHVYLVSRLVDPEDPASAGKPYGTLKDHTLAVRCLAVGKVAGSEGGRAWTASDDGTVKMWSLRPPFNLLCTFSLPPTSSPAAIVVDPSERFLYVATSQGDVYHIPLFRTKGTIGGSVVEGSQEWEAVGGSGNSGVPIKAEGAVISVNDAQITSLSLSLSSTHLLLGTSSGTIQIHSLPSHQHLRTLSPHAGPVTYLTTILRPFDLVGTVGMKGEEVPIMEVKSFERMKGRAAKEAHDPVLLVRPPSSEMATLLGGLKPTEARQKVGGRADDGNVEEQMEELAKENKRLREAVDRASRINEKMWTGILDSKLGNQE</sequence>
<feature type="coiled-coil region" evidence="6">
    <location>
        <begin position="419"/>
        <end position="449"/>
    </location>
</feature>
<evidence type="ECO:0000256" key="5">
    <source>
        <dbReference type="RuleBase" id="RU369067"/>
    </source>
</evidence>
<dbReference type="GO" id="GO:0006364">
    <property type="term" value="P:rRNA processing"/>
    <property type="evidence" value="ECO:0007669"/>
    <property type="project" value="UniProtKB-UniRule"/>
</dbReference>
<evidence type="ECO:0000256" key="3">
    <source>
        <dbReference type="ARBA" id="ARBA00022737"/>
    </source>
</evidence>
<dbReference type="GO" id="GO:0005656">
    <property type="term" value="C:nuclear pre-replicative complex"/>
    <property type="evidence" value="ECO:0007669"/>
    <property type="project" value="TreeGrafter"/>
</dbReference>
<gene>
    <name evidence="7" type="ORF">B9479_004013</name>
</gene>
<dbReference type="PANTHER" id="PTHR18763:SF0">
    <property type="entry name" value="WD REPEAT-CONTAINING PROTEIN 18"/>
    <property type="match status" value="1"/>
</dbReference>
<dbReference type="PANTHER" id="PTHR18763">
    <property type="entry name" value="WD-REPEAT PROTEIN 18"/>
    <property type="match status" value="1"/>
</dbReference>
<evidence type="ECO:0000313" key="8">
    <source>
        <dbReference type="Proteomes" id="UP000322245"/>
    </source>
</evidence>
<comment type="function">
    <text evidence="5">Component of the RIX1 complex required for processing of ITS2 sequences from 35S pre-rRNA.</text>
</comment>
<evidence type="ECO:0000256" key="2">
    <source>
        <dbReference type="ARBA" id="ARBA00022574"/>
    </source>
</evidence>
<dbReference type="InterPro" id="IPR045227">
    <property type="entry name" value="WDR18/Ipi3/RID3"/>
</dbReference>
<dbReference type="InterPro" id="IPR036322">
    <property type="entry name" value="WD40_repeat_dom_sf"/>
</dbReference>
<dbReference type="InterPro" id="IPR015943">
    <property type="entry name" value="WD40/YVTN_repeat-like_dom_sf"/>
</dbReference>
<dbReference type="SUPFAM" id="SSF50978">
    <property type="entry name" value="WD40 repeat-like"/>
    <property type="match status" value="1"/>
</dbReference>
<keyword evidence="5" id="KW-0698">rRNA processing</keyword>
<evidence type="ECO:0000256" key="4">
    <source>
        <dbReference type="PROSITE-ProRule" id="PRU00221"/>
    </source>
</evidence>
<dbReference type="SMART" id="SM00320">
    <property type="entry name" value="WD40"/>
    <property type="match status" value="4"/>
</dbReference>
<name>A0A5D3AWP9_9TREE</name>
<dbReference type="InterPro" id="IPR001680">
    <property type="entry name" value="WD40_rpt"/>
</dbReference>
<comment type="subunit">
    <text evidence="5">Component of the RIX1 complex, composed of IPI1, RIX1/IPI2 and IPI3 in a 1:2:2 stoichiometry. The complex interacts (via RIX1) with MDN1 (via its hexameric AAA ATPase ring) and the pre-60S ribosome particles.</text>
</comment>
<dbReference type="GO" id="GO:0006261">
    <property type="term" value="P:DNA-templated DNA replication"/>
    <property type="evidence" value="ECO:0007669"/>
    <property type="project" value="TreeGrafter"/>
</dbReference>
<comment type="caution">
    <text evidence="7">The sequence shown here is derived from an EMBL/GenBank/DDBJ whole genome shotgun (WGS) entry which is preliminary data.</text>
</comment>
<comment type="subcellular location">
    <subcellularLocation>
        <location evidence="5">Nucleus</location>
    </subcellularLocation>
</comment>
<keyword evidence="2 4" id="KW-0853">WD repeat</keyword>
<dbReference type="EMBL" id="NIDF01000042">
    <property type="protein sequence ID" value="TYJ55292.1"/>
    <property type="molecule type" value="Genomic_DNA"/>
</dbReference>
<dbReference type="Proteomes" id="UP000322245">
    <property type="component" value="Unassembled WGS sequence"/>
</dbReference>
<proteinExistence type="inferred from homology"/>